<dbReference type="PROSITE" id="PS50850">
    <property type="entry name" value="MFS"/>
    <property type="match status" value="1"/>
</dbReference>
<dbReference type="SUPFAM" id="SSF103473">
    <property type="entry name" value="MFS general substrate transporter"/>
    <property type="match status" value="1"/>
</dbReference>
<dbReference type="Proteomes" id="UP001461498">
    <property type="component" value="Unassembled WGS sequence"/>
</dbReference>
<dbReference type="Pfam" id="PF00083">
    <property type="entry name" value="Sugar_tr"/>
    <property type="match status" value="1"/>
</dbReference>
<evidence type="ECO:0000313" key="8">
    <source>
        <dbReference type="Proteomes" id="UP001461498"/>
    </source>
</evidence>
<dbReference type="InterPro" id="IPR050549">
    <property type="entry name" value="MFS_Trehalose_Transporter"/>
</dbReference>
<keyword evidence="2 5" id="KW-0812">Transmembrane</keyword>
<evidence type="ECO:0000256" key="3">
    <source>
        <dbReference type="ARBA" id="ARBA00022989"/>
    </source>
</evidence>
<sequence>MLCQPIGSIISGYLVKPLGWKRSMLLLNVPFFICWTMTFFAESLSMLYSSSVVMGLAIGLTEAPMLTYVGEVSEPKYRGALSAYCQLYFQLATLVVYGLGSALSWRYTAACCAVVPLVTALAVSKIPESPLWLISKGRIEDAEKALCWLRGWTKPEAVKEEFNQLLEYTRDVNLKKKRNLVFVVTEPLVEVKMSLRQRIVYFWRPTMRRPLILIVWLFFFIYGTGFSTVRPYFMHIFEELKVDTDHYQVAVRFIHFIWGVATETETHRICQDIH</sequence>
<organism evidence="7 8">
    <name type="scientific">Rhynocoris fuscipes</name>
    <dbReference type="NCBI Taxonomy" id="488301"/>
    <lineage>
        <taxon>Eukaryota</taxon>
        <taxon>Metazoa</taxon>
        <taxon>Ecdysozoa</taxon>
        <taxon>Arthropoda</taxon>
        <taxon>Hexapoda</taxon>
        <taxon>Insecta</taxon>
        <taxon>Pterygota</taxon>
        <taxon>Neoptera</taxon>
        <taxon>Paraneoptera</taxon>
        <taxon>Hemiptera</taxon>
        <taxon>Heteroptera</taxon>
        <taxon>Panheteroptera</taxon>
        <taxon>Cimicomorpha</taxon>
        <taxon>Reduviidae</taxon>
        <taxon>Harpactorinae</taxon>
        <taxon>Harpactorini</taxon>
        <taxon>Rhynocoris</taxon>
    </lineage>
</organism>
<proteinExistence type="predicted"/>
<feature type="transmembrane region" description="Helical" evidence="5">
    <location>
        <begin position="211"/>
        <end position="233"/>
    </location>
</feature>
<evidence type="ECO:0000256" key="5">
    <source>
        <dbReference type="SAM" id="Phobius"/>
    </source>
</evidence>
<dbReference type="GO" id="GO:0016020">
    <property type="term" value="C:membrane"/>
    <property type="evidence" value="ECO:0007669"/>
    <property type="project" value="UniProtKB-SubCell"/>
</dbReference>
<keyword evidence="3 5" id="KW-1133">Transmembrane helix</keyword>
<dbReference type="InterPro" id="IPR005828">
    <property type="entry name" value="MFS_sugar_transport-like"/>
</dbReference>
<keyword evidence="4 5" id="KW-0472">Membrane</keyword>
<dbReference type="InterPro" id="IPR036259">
    <property type="entry name" value="MFS_trans_sf"/>
</dbReference>
<feature type="transmembrane region" description="Helical" evidence="5">
    <location>
        <begin position="24"/>
        <end position="41"/>
    </location>
</feature>
<dbReference type="EMBL" id="JAPXFL010000010">
    <property type="protein sequence ID" value="KAK9500206.1"/>
    <property type="molecule type" value="Genomic_DNA"/>
</dbReference>
<dbReference type="InterPro" id="IPR020846">
    <property type="entry name" value="MFS_dom"/>
</dbReference>
<name>A0AAW1CNX9_9HEMI</name>
<dbReference type="PANTHER" id="PTHR48021:SF39">
    <property type="entry name" value="MAJOR FACILITATOR SUPERFAMILY (MFS) PROFILE DOMAIN-CONTAINING PROTEIN"/>
    <property type="match status" value="1"/>
</dbReference>
<evidence type="ECO:0000256" key="2">
    <source>
        <dbReference type="ARBA" id="ARBA00022692"/>
    </source>
</evidence>
<dbReference type="GO" id="GO:0022857">
    <property type="term" value="F:transmembrane transporter activity"/>
    <property type="evidence" value="ECO:0007669"/>
    <property type="project" value="InterPro"/>
</dbReference>
<dbReference type="AlphaFoldDB" id="A0AAW1CNX9"/>
<reference evidence="7 8" key="1">
    <citation type="submission" date="2022-12" db="EMBL/GenBank/DDBJ databases">
        <title>Chromosome-level genome assembly of true bugs.</title>
        <authorList>
            <person name="Ma L."/>
            <person name="Li H."/>
        </authorList>
    </citation>
    <scope>NUCLEOTIDE SEQUENCE [LARGE SCALE GENOMIC DNA]</scope>
    <source>
        <strain evidence="7">Lab_2022b</strain>
    </source>
</reference>
<comment type="caution">
    <text evidence="7">The sequence shown here is derived from an EMBL/GenBank/DDBJ whole genome shotgun (WGS) entry which is preliminary data.</text>
</comment>
<gene>
    <name evidence="7" type="ORF">O3M35_001508</name>
</gene>
<dbReference type="PANTHER" id="PTHR48021">
    <property type="match status" value="1"/>
</dbReference>
<evidence type="ECO:0000259" key="6">
    <source>
        <dbReference type="PROSITE" id="PS50850"/>
    </source>
</evidence>
<dbReference type="PROSITE" id="PS00217">
    <property type="entry name" value="SUGAR_TRANSPORT_2"/>
    <property type="match status" value="1"/>
</dbReference>
<evidence type="ECO:0000256" key="4">
    <source>
        <dbReference type="ARBA" id="ARBA00023136"/>
    </source>
</evidence>
<dbReference type="InterPro" id="IPR005829">
    <property type="entry name" value="Sugar_transporter_CS"/>
</dbReference>
<comment type="subcellular location">
    <subcellularLocation>
        <location evidence="1">Membrane</location>
        <topology evidence="1">Multi-pass membrane protein</topology>
    </subcellularLocation>
</comment>
<accession>A0AAW1CNX9</accession>
<dbReference type="Gene3D" id="1.20.1250.20">
    <property type="entry name" value="MFS general substrate transporter like domains"/>
    <property type="match status" value="1"/>
</dbReference>
<feature type="domain" description="Major facilitator superfamily (MFS) profile" evidence="6">
    <location>
        <begin position="1"/>
        <end position="274"/>
    </location>
</feature>
<feature type="transmembrane region" description="Helical" evidence="5">
    <location>
        <begin position="81"/>
        <end position="99"/>
    </location>
</feature>
<evidence type="ECO:0000256" key="1">
    <source>
        <dbReference type="ARBA" id="ARBA00004141"/>
    </source>
</evidence>
<protein>
    <recommendedName>
        <fullName evidence="6">Major facilitator superfamily (MFS) profile domain-containing protein</fullName>
    </recommendedName>
</protein>
<keyword evidence="8" id="KW-1185">Reference proteome</keyword>
<evidence type="ECO:0000313" key="7">
    <source>
        <dbReference type="EMBL" id="KAK9500206.1"/>
    </source>
</evidence>